<dbReference type="SMART" id="SM00248">
    <property type="entry name" value="ANK"/>
    <property type="match status" value="6"/>
</dbReference>
<dbReference type="Proteomes" id="UP000325433">
    <property type="component" value="Unassembled WGS sequence"/>
</dbReference>
<dbReference type="InterPro" id="IPR036770">
    <property type="entry name" value="Ankyrin_rpt-contain_sf"/>
</dbReference>
<evidence type="ECO:0000313" key="3">
    <source>
        <dbReference type="EMBL" id="KAE8315869.1"/>
    </source>
</evidence>
<protein>
    <submittedName>
        <fullName evidence="3">Ankyrin repeat-containing domain protein</fullName>
    </submittedName>
</protein>
<reference evidence="4" key="1">
    <citation type="submission" date="2019-04" db="EMBL/GenBank/DDBJ databases">
        <title>Friends and foes A comparative genomics studyof 23 Aspergillus species from section Flavi.</title>
        <authorList>
            <consortium name="DOE Joint Genome Institute"/>
            <person name="Kjaerbolling I."/>
            <person name="Vesth T."/>
            <person name="Frisvad J.C."/>
            <person name="Nybo J.L."/>
            <person name="Theobald S."/>
            <person name="Kildgaard S."/>
            <person name="Isbrandt T."/>
            <person name="Kuo A."/>
            <person name="Sato A."/>
            <person name="Lyhne E.K."/>
            <person name="Kogle M.E."/>
            <person name="Wiebenga A."/>
            <person name="Kun R.S."/>
            <person name="Lubbers R.J."/>
            <person name="Makela M.R."/>
            <person name="Barry K."/>
            <person name="Chovatia M."/>
            <person name="Clum A."/>
            <person name="Daum C."/>
            <person name="Haridas S."/>
            <person name="He G."/>
            <person name="LaButti K."/>
            <person name="Lipzen A."/>
            <person name="Mondo S."/>
            <person name="Riley R."/>
            <person name="Salamov A."/>
            <person name="Simmons B.A."/>
            <person name="Magnuson J.K."/>
            <person name="Henrissat B."/>
            <person name="Mortensen U.H."/>
            <person name="Larsen T.O."/>
            <person name="Devries R.P."/>
            <person name="Grigoriev I.V."/>
            <person name="Machida M."/>
            <person name="Baker S.E."/>
            <person name="Andersen M.R."/>
        </authorList>
    </citation>
    <scope>NUCLEOTIDE SEQUENCE [LARGE SCALE GENOMIC DNA]</scope>
    <source>
        <strain evidence="4">CBS 130015</strain>
    </source>
</reference>
<proteinExistence type="predicted"/>
<dbReference type="PANTHER" id="PTHR24198:SF194">
    <property type="entry name" value="INVERSIN-A"/>
    <property type="match status" value="1"/>
</dbReference>
<sequence>MLMQLMVSCGVALDTKIEIKDWSIDKVTALSCAVHFKHKNLVETILELSPGSSITDLSLNELEKVILEHDTKMLHLIFNHIPNRSGAKAVQNECMKSILMGHHFETARILLENGASVVQFDEHHTMLRKAVESSDYELAEFLLKNGAPSLAEPVLKDGRPLVYIYDRVYTPRCLPLQMAVIIGDLKMTSLLLQYGATRYLHPISVHEPVENAGKETENTDPVCFAIRDKSLEMLKLLVTEEAHISDFAASLVIKSGWIPGINHFRSINLSYIHSTKFKGAWRSAAISAIGNKSLAQLEFLVTEKSHVSPNIIRQACYDNWARGLKHLLSIDPSLANTVLIELPRRGGLGVDILQVALDSGGDPNYEGEHLYFPLERAVEKGGLAEVRFLLTKGARVDKYHTKDKERRTALYWAVEKAKNTYLLEGSLMVISLLVKEGASTDRVKVGGMGVLSPRRRKILSALRGEWYNGGAPTRNSRNERAL</sequence>
<organism evidence="3 4">
    <name type="scientific">Aspergillus transmontanensis</name>
    <dbReference type="NCBI Taxonomy" id="1034304"/>
    <lineage>
        <taxon>Eukaryota</taxon>
        <taxon>Fungi</taxon>
        <taxon>Dikarya</taxon>
        <taxon>Ascomycota</taxon>
        <taxon>Pezizomycotina</taxon>
        <taxon>Eurotiomycetes</taxon>
        <taxon>Eurotiomycetidae</taxon>
        <taxon>Eurotiales</taxon>
        <taxon>Aspergillaceae</taxon>
        <taxon>Aspergillus</taxon>
        <taxon>Aspergillus subgen. Circumdati</taxon>
    </lineage>
</organism>
<dbReference type="EMBL" id="ML738309">
    <property type="protein sequence ID" value="KAE8315869.1"/>
    <property type="molecule type" value="Genomic_DNA"/>
</dbReference>
<gene>
    <name evidence="3" type="ORF">BDV41DRAFT_141121</name>
</gene>
<dbReference type="InterPro" id="IPR002110">
    <property type="entry name" value="Ankyrin_rpt"/>
</dbReference>
<dbReference type="AlphaFoldDB" id="A0A5N6W7S1"/>
<evidence type="ECO:0000256" key="2">
    <source>
        <dbReference type="ARBA" id="ARBA00023043"/>
    </source>
</evidence>
<keyword evidence="1" id="KW-0677">Repeat</keyword>
<name>A0A5N6W7S1_9EURO</name>
<keyword evidence="4" id="KW-1185">Reference proteome</keyword>
<evidence type="ECO:0000256" key="1">
    <source>
        <dbReference type="ARBA" id="ARBA00022737"/>
    </source>
</evidence>
<dbReference type="SUPFAM" id="SSF48403">
    <property type="entry name" value="Ankyrin repeat"/>
    <property type="match status" value="1"/>
</dbReference>
<evidence type="ECO:0000313" key="4">
    <source>
        <dbReference type="Proteomes" id="UP000325433"/>
    </source>
</evidence>
<dbReference type="PANTHER" id="PTHR24198">
    <property type="entry name" value="ANKYRIN REPEAT AND PROTEIN KINASE DOMAIN-CONTAINING PROTEIN"/>
    <property type="match status" value="1"/>
</dbReference>
<keyword evidence="2" id="KW-0040">ANK repeat</keyword>
<dbReference type="Gene3D" id="1.25.40.20">
    <property type="entry name" value="Ankyrin repeat-containing domain"/>
    <property type="match status" value="2"/>
</dbReference>
<accession>A0A5N6W7S1</accession>